<feature type="region of interest" description="Disordered" evidence="4">
    <location>
        <begin position="1"/>
        <end position="52"/>
    </location>
</feature>
<dbReference type="Gene3D" id="1.10.10.10">
    <property type="entry name" value="Winged helix-like DNA-binding domain superfamily/Winged helix DNA-binding domain"/>
    <property type="match status" value="1"/>
</dbReference>
<dbReference type="SUPFAM" id="SSF48008">
    <property type="entry name" value="GntR ligand-binding domain-like"/>
    <property type="match status" value="1"/>
</dbReference>
<dbReference type="AlphaFoldDB" id="A0A3S4BHQ0"/>
<dbReference type="GO" id="GO:0003677">
    <property type="term" value="F:DNA binding"/>
    <property type="evidence" value="ECO:0007669"/>
    <property type="project" value="UniProtKB-KW"/>
</dbReference>
<comment type="caution">
    <text evidence="6">The sequence shown here is derived from an EMBL/GenBank/DDBJ whole genome shotgun (WGS) entry which is preliminary data.</text>
</comment>
<name>A0A3S4BHQ0_9BRAD</name>
<feature type="domain" description="HTH gntR-type" evidence="5">
    <location>
        <begin position="52"/>
        <end position="119"/>
    </location>
</feature>
<dbReference type="Pfam" id="PF07729">
    <property type="entry name" value="FCD"/>
    <property type="match status" value="1"/>
</dbReference>
<dbReference type="SUPFAM" id="SSF46785">
    <property type="entry name" value="Winged helix' DNA-binding domain"/>
    <property type="match status" value="1"/>
</dbReference>
<keyword evidence="2" id="KW-0238">DNA-binding</keyword>
<evidence type="ECO:0000256" key="1">
    <source>
        <dbReference type="ARBA" id="ARBA00023015"/>
    </source>
</evidence>
<gene>
    <name evidence="6" type="primary">rspR_8</name>
    <name evidence="6" type="ORF">RHODGE_RHODGE_03417</name>
</gene>
<dbReference type="OrthoDB" id="8114900at2"/>
<dbReference type="PANTHER" id="PTHR43537">
    <property type="entry name" value="TRANSCRIPTIONAL REGULATOR, GNTR FAMILY"/>
    <property type="match status" value="1"/>
</dbReference>
<evidence type="ECO:0000313" key="6">
    <source>
        <dbReference type="EMBL" id="VCU10231.1"/>
    </source>
</evidence>
<keyword evidence="3" id="KW-0804">Transcription</keyword>
<dbReference type="InterPro" id="IPR036390">
    <property type="entry name" value="WH_DNA-bd_sf"/>
</dbReference>
<dbReference type="SMART" id="SM00895">
    <property type="entry name" value="FCD"/>
    <property type="match status" value="1"/>
</dbReference>
<organism evidence="6 7">
    <name type="scientific">Rhodoplanes serenus</name>
    <dbReference type="NCBI Taxonomy" id="200615"/>
    <lineage>
        <taxon>Bacteria</taxon>
        <taxon>Pseudomonadati</taxon>
        <taxon>Pseudomonadota</taxon>
        <taxon>Alphaproteobacteria</taxon>
        <taxon>Hyphomicrobiales</taxon>
        <taxon>Nitrobacteraceae</taxon>
        <taxon>Rhodoplanes</taxon>
    </lineage>
</organism>
<sequence length="270" mass="29107">MTARRAGAAPSRAAPSRAAPLRTARPAAGPARGEPVADTSVDGAPAADERPSSLVEDAYRALKAAVRDNVFPPGYQGSEQEIAVRLGMSRTPVHEALIRLQEEGLVRVLPKRGVVVCALSPDDMREIYDLIGVLEGLAAELLAGAADAARRPAIAALDAVNADMRAALDRDDLDAWGEADGRFHRLLVEHCGNARLARAYHTVMDQSHRARMMTLRLRAKPTRSLKEHLALTAAIRKGDGARAAMLARTHRQRARDELLPLLASLGMRHL</sequence>
<reference evidence="7" key="1">
    <citation type="submission" date="2018-10" db="EMBL/GenBank/DDBJ databases">
        <authorList>
            <person name="Peiro R."/>
            <person name="Begona"/>
            <person name="Cbmso G."/>
            <person name="Lopez M."/>
            <person name="Gonzalez S."/>
            <person name="Sacristan E."/>
            <person name="Castillo E."/>
        </authorList>
    </citation>
    <scope>NUCLEOTIDE SEQUENCE [LARGE SCALE GENOMIC DNA]</scope>
</reference>
<protein>
    <submittedName>
        <fullName evidence="6">HTH-type transcriptional repressor RspR</fullName>
    </submittedName>
</protein>
<dbReference type="PROSITE" id="PS50949">
    <property type="entry name" value="HTH_GNTR"/>
    <property type="match status" value="1"/>
</dbReference>
<evidence type="ECO:0000313" key="7">
    <source>
        <dbReference type="Proteomes" id="UP000289200"/>
    </source>
</evidence>
<dbReference type="Pfam" id="PF00392">
    <property type="entry name" value="GntR"/>
    <property type="match status" value="1"/>
</dbReference>
<dbReference type="PANTHER" id="PTHR43537:SF24">
    <property type="entry name" value="GLUCONATE OPERON TRANSCRIPTIONAL REPRESSOR"/>
    <property type="match status" value="1"/>
</dbReference>
<dbReference type="Proteomes" id="UP000289200">
    <property type="component" value="Unassembled WGS sequence"/>
</dbReference>
<dbReference type="InterPro" id="IPR036388">
    <property type="entry name" value="WH-like_DNA-bd_sf"/>
</dbReference>
<dbReference type="InterPro" id="IPR008920">
    <property type="entry name" value="TF_FadR/GntR_C"/>
</dbReference>
<evidence type="ECO:0000256" key="4">
    <source>
        <dbReference type="SAM" id="MobiDB-lite"/>
    </source>
</evidence>
<evidence type="ECO:0000256" key="3">
    <source>
        <dbReference type="ARBA" id="ARBA00023163"/>
    </source>
</evidence>
<dbReference type="InterPro" id="IPR011711">
    <property type="entry name" value="GntR_C"/>
</dbReference>
<accession>A0A3S4BHQ0</accession>
<dbReference type="InterPro" id="IPR000524">
    <property type="entry name" value="Tscrpt_reg_HTH_GntR"/>
</dbReference>
<dbReference type="CDD" id="cd07377">
    <property type="entry name" value="WHTH_GntR"/>
    <property type="match status" value="1"/>
</dbReference>
<dbReference type="GO" id="GO:0003700">
    <property type="term" value="F:DNA-binding transcription factor activity"/>
    <property type="evidence" value="ECO:0007669"/>
    <property type="project" value="InterPro"/>
</dbReference>
<feature type="compositionally biased region" description="Low complexity" evidence="4">
    <location>
        <begin position="1"/>
        <end position="32"/>
    </location>
</feature>
<proteinExistence type="predicted"/>
<dbReference type="PRINTS" id="PR00035">
    <property type="entry name" value="HTHGNTR"/>
</dbReference>
<dbReference type="Gene3D" id="1.20.120.530">
    <property type="entry name" value="GntR ligand-binding domain-like"/>
    <property type="match status" value="1"/>
</dbReference>
<evidence type="ECO:0000256" key="2">
    <source>
        <dbReference type="ARBA" id="ARBA00023125"/>
    </source>
</evidence>
<evidence type="ECO:0000259" key="5">
    <source>
        <dbReference type="PROSITE" id="PS50949"/>
    </source>
</evidence>
<keyword evidence="7" id="KW-1185">Reference proteome</keyword>
<keyword evidence="1" id="KW-0805">Transcription regulation</keyword>
<dbReference type="EMBL" id="UWOC01000164">
    <property type="protein sequence ID" value="VCU10231.1"/>
    <property type="molecule type" value="Genomic_DNA"/>
</dbReference>
<dbReference type="SMART" id="SM00345">
    <property type="entry name" value="HTH_GNTR"/>
    <property type="match status" value="1"/>
</dbReference>